<keyword evidence="2 3" id="KW-0813">Transport</keyword>
<accession>A0A444YBA6</accession>
<proteinExistence type="inferred from homology"/>
<evidence type="ECO:0000259" key="5">
    <source>
        <dbReference type="Pfam" id="PF03081"/>
    </source>
</evidence>
<dbReference type="GO" id="GO:0015031">
    <property type="term" value="P:protein transport"/>
    <property type="evidence" value="ECO:0007669"/>
    <property type="project" value="UniProtKB-KW"/>
</dbReference>
<comment type="caution">
    <text evidence="6">The sequence shown here is derived from an EMBL/GenBank/DDBJ whole genome shotgun (WGS) entry which is preliminary data.</text>
</comment>
<dbReference type="PANTHER" id="PTHR12542">
    <property type="entry name" value="EXOCYST COMPLEX PROTEIN EXO70"/>
    <property type="match status" value="1"/>
</dbReference>
<feature type="transmembrane region" description="Helical" evidence="4">
    <location>
        <begin position="247"/>
        <end position="266"/>
    </location>
</feature>
<feature type="domain" description="Exocyst complex subunit Exo70 C-terminal" evidence="5">
    <location>
        <begin position="715"/>
        <end position="892"/>
    </location>
</feature>
<dbReference type="GO" id="GO:0006887">
    <property type="term" value="P:exocytosis"/>
    <property type="evidence" value="ECO:0007669"/>
    <property type="project" value="UniProtKB-KW"/>
</dbReference>
<dbReference type="AlphaFoldDB" id="A0A444YBA6"/>
<keyword evidence="4" id="KW-0472">Membrane</keyword>
<comment type="function">
    <text evidence="3">Component of the exocyst complex.</text>
</comment>
<dbReference type="GO" id="GO:0005546">
    <property type="term" value="F:phosphatidylinositol-4,5-bisphosphate binding"/>
    <property type="evidence" value="ECO:0007669"/>
    <property type="project" value="InterPro"/>
</dbReference>
<keyword evidence="4" id="KW-1133">Transmembrane helix</keyword>
<feature type="transmembrane region" description="Helical" evidence="4">
    <location>
        <begin position="339"/>
        <end position="355"/>
    </location>
</feature>
<evidence type="ECO:0000256" key="3">
    <source>
        <dbReference type="RuleBase" id="RU365026"/>
    </source>
</evidence>
<name>A0A444YBA6_ARAHY</name>
<keyword evidence="3" id="KW-0653">Protein transport</keyword>
<feature type="transmembrane region" description="Helical" evidence="4">
    <location>
        <begin position="362"/>
        <end position="380"/>
    </location>
</feature>
<reference evidence="6 7" key="1">
    <citation type="submission" date="2019-01" db="EMBL/GenBank/DDBJ databases">
        <title>Sequencing of cultivated peanut Arachis hypogaea provides insights into genome evolution and oil improvement.</title>
        <authorList>
            <person name="Chen X."/>
        </authorList>
    </citation>
    <scope>NUCLEOTIDE SEQUENCE [LARGE SCALE GENOMIC DNA]</scope>
    <source>
        <strain evidence="7">cv. Fuhuasheng</strain>
        <tissue evidence="6">Leaves</tissue>
    </source>
</reference>
<protein>
    <recommendedName>
        <fullName evidence="3">Exocyst subunit Exo70 family protein</fullName>
    </recommendedName>
</protein>
<sequence>MTGRRLREAINGMFMQLEKLIKCDTSQAACPGGICPVTVEVMNHVNAVGEFGSSWLSAEVTRIIAMLESHLEAKSKHYSNPALGSVFLINNGRYIEKKAKQYQLDKILGNHWIRQRTAKVRENCEHYRRSSWEEVLGFLKLGMPNVEEAESMKKKLNLFNLRFKEIWMDQSAWFIHDEELKEEIIIPLGKIMSHTYGLFIWGFKSMLGRDADECIKYSVLDIEDLLKNLMLRPLLTQIHSYLMQPRIWRLLGFASTLIGFICYALSSSFYQLFGSWTLFKIVAYSIFSIIICLIILFPKLWQQLRGLNFEAHMAFFVLIITSVYSYFSDKAMKGKPDAYSVTSYAAFAVTSLSLQRQSKSHFGFEVDLLYFFLGCVIVQFMKIELWLGFVGIGFSYSLIILRSCLDAPAKNRNQRFQDKHHLVVQVNMNPLQVNNNINNNLVSSNIPQKAQQPDEHVAVEANILPSMEERRWANLAVVNMLKCNLTKYIQDKVHRIPEILINDHNFLIDELPSQLVSDLHEKVKLMVRTGFEKECVDQYCTWRREFLDLAGKELSIQEIEEKRRIKTWIKVSNVSLKILFPNERRLCDRIFLGFPSVADCSFAQICGEFTTNLLDFANGFANGSHMLNLLPSVLQVFGALHELIPEFESVFLDQFSVSLRSEAATTGRRLRKAINGMFMQLEKLINCDTSQVACPGGICPVTVEVMNQLSAVGEFGSSWLSAEVTRIIALLESHLEAKSKDYSNPALGFVFLMNNERYIEKKAKQYQLDKILGNHWIRQRAAKVRENCEHYRRSSWEEVLGFLKLSTEQIEEAESMKKKLNLFNLRFKEIWMDQSAWFMHDEELREEIIASLRKILSHTYGLFIWSFNRIHGKDAHECIKYSVLDIEDLLKDLFGWRDEQLAEMKD</sequence>
<evidence type="ECO:0000256" key="2">
    <source>
        <dbReference type="ARBA" id="ARBA00022448"/>
    </source>
</evidence>
<evidence type="ECO:0000256" key="1">
    <source>
        <dbReference type="ARBA" id="ARBA00006756"/>
    </source>
</evidence>
<dbReference type="InterPro" id="IPR046364">
    <property type="entry name" value="Exo70_C"/>
</dbReference>
<dbReference type="STRING" id="3818.A0A444YBA6"/>
<organism evidence="6 7">
    <name type="scientific">Arachis hypogaea</name>
    <name type="common">Peanut</name>
    <dbReference type="NCBI Taxonomy" id="3818"/>
    <lineage>
        <taxon>Eukaryota</taxon>
        <taxon>Viridiplantae</taxon>
        <taxon>Streptophyta</taxon>
        <taxon>Embryophyta</taxon>
        <taxon>Tracheophyta</taxon>
        <taxon>Spermatophyta</taxon>
        <taxon>Magnoliopsida</taxon>
        <taxon>eudicotyledons</taxon>
        <taxon>Gunneridae</taxon>
        <taxon>Pentapetalae</taxon>
        <taxon>rosids</taxon>
        <taxon>fabids</taxon>
        <taxon>Fabales</taxon>
        <taxon>Fabaceae</taxon>
        <taxon>Papilionoideae</taxon>
        <taxon>50 kb inversion clade</taxon>
        <taxon>dalbergioids sensu lato</taxon>
        <taxon>Dalbergieae</taxon>
        <taxon>Pterocarpus clade</taxon>
        <taxon>Arachis</taxon>
    </lineage>
</organism>
<dbReference type="Pfam" id="PF03081">
    <property type="entry name" value="Exo70_C"/>
    <property type="match status" value="2"/>
</dbReference>
<dbReference type="PANTHER" id="PTHR12542:SF180">
    <property type="entry name" value="EXOCYST SUBUNIT EXO70 FAMILY PROTEIN"/>
    <property type="match status" value="1"/>
</dbReference>
<keyword evidence="4" id="KW-0812">Transmembrane</keyword>
<evidence type="ECO:0000256" key="4">
    <source>
        <dbReference type="SAM" id="Phobius"/>
    </source>
</evidence>
<dbReference type="InterPro" id="IPR016159">
    <property type="entry name" value="Cullin_repeat-like_dom_sf"/>
</dbReference>
<dbReference type="Proteomes" id="UP000289738">
    <property type="component" value="Chromosome B07"/>
</dbReference>
<keyword evidence="7" id="KW-1185">Reference proteome</keyword>
<dbReference type="Gene3D" id="1.20.1280.170">
    <property type="entry name" value="Exocyst complex component Exo70"/>
    <property type="match status" value="2"/>
</dbReference>
<feature type="transmembrane region" description="Helical" evidence="4">
    <location>
        <begin position="278"/>
        <end position="297"/>
    </location>
</feature>
<dbReference type="SUPFAM" id="SSF74788">
    <property type="entry name" value="Cullin repeat-like"/>
    <property type="match status" value="2"/>
</dbReference>
<feature type="transmembrane region" description="Helical" evidence="4">
    <location>
        <begin position="309"/>
        <end position="327"/>
    </location>
</feature>
<evidence type="ECO:0000313" key="6">
    <source>
        <dbReference type="EMBL" id="RYQ99228.1"/>
    </source>
</evidence>
<evidence type="ECO:0000313" key="7">
    <source>
        <dbReference type="Proteomes" id="UP000289738"/>
    </source>
</evidence>
<dbReference type="InterPro" id="IPR004140">
    <property type="entry name" value="Exo70"/>
</dbReference>
<dbReference type="EMBL" id="SDMP01000017">
    <property type="protein sequence ID" value="RYQ99228.1"/>
    <property type="molecule type" value="Genomic_DNA"/>
</dbReference>
<gene>
    <name evidence="6" type="ORF">Ahy_B07g087136</name>
</gene>
<feature type="domain" description="Exocyst complex subunit Exo70 C-terminal" evidence="5">
    <location>
        <begin position="51"/>
        <end position="227"/>
    </location>
</feature>
<dbReference type="GO" id="GO:0000145">
    <property type="term" value="C:exocyst"/>
    <property type="evidence" value="ECO:0007669"/>
    <property type="project" value="InterPro"/>
</dbReference>
<keyword evidence="3" id="KW-0268">Exocytosis</keyword>
<comment type="similarity">
    <text evidence="1 3">Belongs to the EXO70 family.</text>
</comment>